<dbReference type="EMBL" id="PGOL01004515">
    <property type="protein sequence ID" value="PKI37211.1"/>
    <property type="molecule type" value="Genomic_DNA"/>
</dbReference>
<keyword evidence="1" id="KW-0812">Transmembrane</keyword>
<evidence type="ECO:0000256" key="1">
    <source>
        <dbReference type="SAM" id="Phobius"/>
    </source>
</evidence>
<keyword evidence="3" id="KW-1185">Reference proteome</keyword>
<accession>A0A2I0HZR9</accession>
<gene>
    <name evidence="2" type="ORF">CRG98_042402</name>
</gene>
<keyword evidence="1" id="KW-0472">Membrane</keyword>
<dbReference type="AlphaFoldDB" id="A0A2I0HZR9"/>
<proteinExistence type="predicted"/>
<organism evidence="2 3">
    <name type="scientific">Punica granatum</name>
    <name type="common">Pomegranate</name>
    <dbReference type="NCBI Taxonomy" id="22663"/>
    <lineage>
        <taxon>Eukaryota</taxon>
        <taxon>Viridiplantae</taxon>
        <taxon>Streptophyta</taxon>
        <taxon>Embryophyta</taxon>
        <taxon>Tracheophyta</taxon>
        <taxon>Spermatophyta</taxon>
        <taxon>Magnoliopsida</taxon>
        <taxon>eudicotyledons</taxon>
        <taxon>Gunneridae</taxon>
        <taxon>Pentapetalae</taxon>
        <taxon>rosids</taxon>
        <taxon>malvids</taxon>
        <taxon>Myrtales</taxon>
        <taxon>Lythraceae</taxon>
        <taxon>Punica</taxon>
    </lineage>
</organism>
<evidence type="ECO:0000313" key="3">
    <source>
        <dbReference type="Proteomes" id="UP000233551"/>
    </source>
</evidence>
<name>A0A2I0HZR9_PUNGR</name>
<keyword evidence="1" id="KW-1133">Transmembrane helix</keyword>
<reference evidence="2 3" key="1">
    <citation type="submission" date="2017-11" db="EMBL/GenBank/DDBJ databases">
        <title>De-novo sequencing of pomegranate (Punica granatum L.) genome.</title>
        <authorList>
            <person name="Akparov Z."/>
            <person name="Amiraslanov A."/>
            <person name="Hajiyeva S."/>
            <person name="Abbasov M."/>
            <person name="Kaur K."/>
            <person name="Hamwieh A."/>
            <person name="Solovyev V."/>
            <person name="Salamov A."/>
            <person name="Braich B."/>
            <person name="Kosarev P."/>
            <person name="Mahmoud A."/>
            <person name="Hajiyev E."/>
            <person name="Babayeva S."/>
            <person name="Izzatullayeva V."/>
            <person name="Mammadov A."/>
            <person name="Mammadov A."/>
            <person name="Sharifova S."/>
            <person name="Ojaghi J."/>
            <person name="Eynullazada K."/>
            <person name="Bayramov B."/>
            <person name="Abdulazimova A."/>
            <person name="Shahmuradov I."/>
        </authorList>
    </citation>
    <scope>NUCLEOTIDE SEQUENCE [LARGE SCALE GENOMIC DNA]</scope>
    <source>
        <strain evidence="3">cv. AG2017</strain>
        <tissue evidence="2">Leaf</tissue>
    </source>
</reference>
<evidence type="ECO:0000313" key="2">
    <source>
        <dbReference type="EMBL" id="PKI37211.1"/>
    </source>
</evidence>
<dbReference type="Proteomes" id="UP000233551">
    <property type="component" value="Unassembled WGS sequence"/>
</dbReference>
<sequence>MEDEAEKERLQRSIIKNDTATYATIFKTAVALIMIVMLLWTTYIGFLFATIPGRNPAYNSWLLFIGVVTMLFGSLLLILGLPILADLLLSLSSQFQVQELCDCNGDIVDLESPVKSS</sequence>
<feature type="transmembrane region" description="Helical" evidence="1">
    <location>
        <begin position="61"/>
        <end position="85"/>
    </location>
</feature>
<comment type="caution">
    <text evidence="2">The sequence shown here is derived from an EMBL/GenBank/DDBJ whole genome shotgun (WGS) entry which is preliminary data.</text>
</comment>
<feature type="transmembrane region" description="Helical" evidence="1">
    <location>
        <begin position="21"/>
        <end position="49"/>
    </location>
</feature>
<protein>
    <submittedName>
        <fullName evidence="2">Uncharacterized protein</fullName>
    </submittedName>
</protein>